<organism evidence="7 8">
    <name type="scientific">Dichanthelium oligosanthes</name>
    <dbReference type="NCBI Taxonomy" id="888268"/>
    <lineage>
        <taxon>Eukaryota</taxon>
        <taxon>Viridiplantae</taxon>
        <taxon>Streptophyta</taxon>
        <taxon>Embryophyta</taxon>
        <taxon>Tracheophyta</taxon>
        <taxon>Spermatophyta</taxon>
        <taxon>Magnoliopsida</taxon>
        <taxon>Liliopsida</taxon>
        <taxon>Poales</taxon>
        <taxon>Poaceae</taxon>
        <taxon>PACMAD clade</taxon>
        <taxon>Panicoideae</taxon>
        <taxon>Panicodae</taxon>
        <taxon>Paniceae</taxon>
        <taxon>Dichantheliinae</taxon>
        <taxon>Dichanthelium</taxon>
    </lineage>
</organism>
<dbReference type="InterPro" id="IPR018119">
    <property type="entry name" value="Strictosidine_synth_cons-reg"/>
</dbReference>
<evidence type="ECO:0000256" key="1">
    <source>
        <dbReference type="ARBA" id="ARBA00004116"/>
    </source>
</evidence>
<dbReference type="EMBL" id="LWDX02014740">
    <property type="protein sequence ID" value="OEL34630.1"/>
    <property type="molecule type" value="Genomic_DNA"/>
</dbReference>
<evidence type="ECO:0000256" key="3">
    <source>
        <dbReference type="ARBA" id="ARBA00022553"/>
    </source>
</evidence>
<evidence type="ECO:0000256" key="4">
    <source>
        <dbReference type="ARBA" id="ARBA00022554"/>
    </source>
</evidence>
<gene>
    <name evidence="7" type="ORF">BAE44_0004350</name>
</gene>
<protein>
    <submittedName>
        <fullName evidence="7">Protein STRICTOSIDINE SYNTHASE-LIKE 4</fullName>
    </submittedName>
</protein>
<accession>A0A1E5WBJ6</accession>
<reference evidence="7 8" key="1">
    <citation type="submission" date="2016-09" db="EMBL/GenBank/DDBJ databases">
        <title>The draft genome of Dichanthelium oligosanthes: A C3 panicoid grass species.</title>
        <authorList>
            <person name="Studer A.J."/>
            <person name="Schnable J.C."/>
            <person name="Brutnell T.P."/>
        </authorList>
    </citation>
    <scope>NUCLEOTIDE SEQUENCE [LARGE SCALE GENOMIC DNA]</scope>
    <source>
        <strain evidence="8">cv. Kellogg 1175</strain>
        <tissue evidence="7">Leaf</tissue>
    </source>
</reference>
<sequence length="174" mass="19509">MSFDPASRTAVLVRDLYFANGVAVSPDQSSLIYCETLVRWCSRYHITGDKKGTVEKFIDNLPGFPDNIRYDGEGRYWIALAGGRTPQWDLLTKYPFVRKLVYLVEKFVAITTGPKNSGEMSVTLDGEPVSMYTDPGLALATGWLKVGKHLYYGSLTETYLSRIDLSKSSAEFQK</sequence>
<dbReference type="STRING" id="888268.A0A1E5WBJ6"/>
<dbReference type="Pfam" id="PF03088">
    <property type="entry name" value="Str_synth"/>
    <property type="match status" value="1"/>
</dbReference>
<dbReference type="OrthoDB" id="5307922at2759"/>
<dbReference type="Proteomes" id="UP000095767">
    <property type="component" value="Unassembled WGS sequence"/>
</dbReference>
<dbReference type="GO" id="GO:0012505">
    <property type="term" value="C:endomembrane system"/>
    <property type="evidence" value="ECO:0007669"/>
    <property type="project" value="TreeGrafter"/>
</dbReference>
<dbReference type="AlphaFoldDB" id="A0A1E5WBJ6"/>
<evidence type="ECO:0000256" key="2">
    <source>
        <dbReference type="ARBA" id="ARBA00009191"/>
    </source>
</evidence>
<comment type="subcellular location">
    <subcellularLocation>
        <location evidence="1">Vacuole</location>
    </subcellularLocation>
</comment>
<keyword evidence="4" id="KW-0926">Vacuole</keyword>
<feature type="domain" description="Strictosidine synthase conserved region" evidence="6">
    <location>
        <begin position="1"/>
        <end position="48"/>
    </location>
</feature>
<dbReference type="Gene3D" id="2.120.10.30">
    <property type="entry name" value="TolB, C-terminal domain"/>
    <property type="match status" value="1"/>
</dbReference>
<comment type="caution">
    <text evidence="7">The sequence shown here is derived from an EMBL/GenBank/DDBJ whole genome shotgun (WGS) entry which is preliminary data.</text>
</comment>
<dbReference type="PANTHER" id="PTHR10426">
    <property type="entry name" value="STRICTOSIDINE SYNTHASE-RELATED"/>
    <property type="match status" value="1"/>
</dbReference>
<dbReference type="GO" id="GO:0005773">
    <property type="term" value="C:vacuole"/>
    <property type="evidence" value="ECO:0007669"/>
    <property type="project" value="UniProtKB-SubCell"/>
</dbReference>
<evidence type="ECO:0000313" key="8">
    <source>
        <dbReference type="Proteomes" id="UP000095767"/>
    </source>
</evidence>
<comment type="similarity">
    <text evidence="2">Belongs to the strictosidine synthase family.</text>
</comment>
<keyword evidence="3" id="KW-0597">Phosphoprotein</keyword>
<keyword evidence="8" id="KW-1185">Reference proteome</keyword>
<dbReference type="GO" id="GO:0016787">
    <property type="term" value="F:hydrolase activity"/>
    <property type="evidence" value="ECO:0007669"/>
    <property type="project" value="TreeGrafter"/>
</dbReference>
<evidence type="ECO:0000259" key="6">
    <source>
        <dbReference type="Pfam" id="PF03088"/>
    </source>
</evidence>
<proteinExistence type="inferred from homology"/>
<dbReference type="InterPro" id="IPR011042">
    <property type="entry name" value="6-blade_b-propeller_TolB-like"/>
</dbReference>
<name>A0A1E5WBJ6_9POAL</name>
<evidence type="ECO:0000256" key="5">
    <source>
        <dbReference type="ARBA" id="ARBA00023180"/>
    </source>
</evidence>
<keyword evidence="5" id="KW-0325">Glycoprotein</keyword>
<dbReference type="SUPFAM" id="SSF63829">
    <property type="entry name" value="Calcium-dependent phosphotriesterase"/>
    <property type="match status" value="1"/>
</dbReference>
<evidence type="ECO:0000313" key="7">
    <source>
        <dbReference type="EMBL" id="OEL34630.1"/>
    </source>
</evidence>
<dbReference type="PANTHER" id="PTHR10426:SF88">
    <property type="entry name" value="ADIPOCYTE PLASMA MEMBRANE-ASSOCIATED PROTEIN HEMOMUCIN-RELATED"/>
    <property type="match status" value="1"/>
</dbReference>